<dbReference type="PROSITE" id="PS50113">
    <property type="entry name" value="PAC"/>
    <property type="match status" value="1"/>
</dbReference>
<dbReference type="InterPro" id="IPR029787">
    <property type="entry name" value="Nucleotide_cyclase"/>
</dbReference>
<dbReference type="Pfam" id="PF00990">
    <property type="entry name" value="GGDEF"/>
    <property type="match status" value="1"/>
</dbReference>
<protein>
    <submittedName>
        <fullName evidence="3">Sensor domain-containing diguanylate cyclase</fullName>
    </submittedName>
</protein>
<proteinExistence type="predicted"/>
<evidence type="ECO:0000259" key="1">
    <source>
        <dbReference type="PROSITE" id="PS50113"/>
    </source>
</evidence>
<keyword evidence="4" id="KW-1185">Reference proteome</keyword>
<gene>
    <name evidence="3" type="ORF">J5Y09_07175</name>
</gene>
<dbReference type="InterPro" id="IPR035965">
    <property type="entry name" value="PAS-like_dom_sf"/>
</dbReference>
<dbReference type="SUPFAM" id="SSF55785">
    <property type="entry name" value="PYP-like sensor domain (PAS domain)"/>
    <property type="match status" value="1"/>
</dbReference>
<dbReference type="EMBL" id="JAGIYZ010000005">
    <property type="protein sequence ID" value="MBP0463687.1"/>
    <property type="molecule type" value="Genomic_DNA"/>
</dbReference>
<dbReference type="InterPro" id="IPR052155">
    <property type="entry name" value="Biofilm_reg_signaling"/>
</dbReference>
<feature type="domain" description="PAC" evidence="1">
    <location>
        <begin position="95"/>
        <end position="147"/>
    </location>
</feature>
<dbReference type="InterPro" id="IPR000700">
    <property type="entry name" value="PAS-assoc_C"/>
</dbReference>
<reference evidence="3 4" key="1">
    <citation type="submission" date="2021-03" db="EMBL/GenBank/DDBJ databases">
        <authorList>
            <person name="So Y."/>
        </authorList>
    </citation>
    <scope>NUCLEOTIDE SEQUENCE [LARGE SCALE GENOMIC DNA]</scope>
    <source>
        <strain evidence="3 4">PWR1</strain>
    </source>
</reference>
<evidence type="ECO:0000259" key="2">
    <source>
        <dbReference type="PROSITE" id="PS50887"/>
    </source>
</evidence>
<sequence>MNAALRPEDRSATLPPSAAAAGALHGALLESRQRWQDLAGLAADFVFEADGAGRFTFLWPDQILGHSATRLLGRRAASLLLGTGPDPFELRQAVRRQRYWMAGAGGEPRCVLLSLVPLADARGNITGLRGTAHDVTEQEHAATAAAAGLRRAALLDALADKVRLAATARDSLAQGLAGLRDALGCAGTAMIVPGQEAPSTVAATAEVPVALVAAVAAGLVAGTDWTGTLEGGGPAALLHHHGRPLATSVLVAWRDRGARDWDAEDLAVLRSMAAMLGAVLGFGRIQEELERQATTDALTGLANRRAFLAALAGALDVAAPSQGGALLFVDLDNLKPLNDRYGHDAGDAALRTTADLLHAAAGPDGLAARFGGDEFVLWLPGADVPAAIATAENLLRAAADLPLDGKSPHFSIGIAWRRPGSAEHAAGLVARADTALYDAKRAGRGGWRMAEPAP</sequence>
<dbReference type="Proteomes" id="UP000680815">
    <property type="component" value="Unassembled WGS sequence"/>
</dbReference>
<dbReference type="PANTHER" id="PTHR44757">
    <property type="entry name" value="DIGUANYLATE CYCLASE DGCP"/>
    <property type="match status" value="1"/>
</dbReference>
<dbReference type="RefSeq" id="WP_209351071.1">
    <property type="nucleotide sequence ID" value="NZ_JAGIYZ010000005.1"/>
</dbReference>
<organism evidence="3 4">
    <name type="scientific">Roseomonas nitratireducens</name>
    <dbReference type="NCBI Taxonomy" id="2820810"/>
    <lineage>
        <taxon>Bacteria</taxon>
        <taxon>Pseudomonadati</taxon>
        <taxon>Pseudomonadota</taxon>
        <taxon>Alphaproteobacteria</taxon>
        <taxon>Acetobacterales</taxon>
        <taxon>Roseomonadaceae</taxon>
        <taxon>Roseomonas</taxon>
    </lineage>
</organism>
<dbReference type="CDD" id="cd01949">
    <property type="entry name" value="GGDEF"/>
    <property type="match status" value="1"/>
</dbReference>
<dbReference type="PROSITE" id="PS50887">
    <property type="entry name" value="GGDEF"/>
    <property type="match status" value="1"/>
</dbReference>
<dbReference type="SUPFAM" id="SSF55073">
    <property type="entry name" value="Nucleotide cyclase"/>
    <property type="match status" value="1"/>
</dbReference>
<dbReference type="Pfam" id="PF08448">
    <property type="entry name" value="PAS_4"/>
    <property type="match status" value="1"/>
</dbReference>
<dbReference type="InterPro" id="IPR013656">
    <property type="entry name" value="PAS_4"/>
</dbReference>
<dbReference type="Gene3D" id="3.30.70.270">
    <property type="match status" value="1"/>
</dbReference>
<accession>A0ABS4AQZ1</accession>
<dbReference type="SMART" id="SM00267">
    <property type="entry name" value="GGDEF"/>
    <property type="match status" value="1"/>
</dbReference>
<feature type="domain" description="GGDEF" evidence="2">
    <location>
        <begin position="322"/>
        <end position="452"/>
    </location>
</feature>
<comment type="caution">
    <text evidence="3">The sequence shown here is derived from an EMBL/GenBank/DDBJ whole genome shotgun (WGS) entry which is preliminary data.</text>
</comment>
<evidence type="ECO:0000313" key="4">
    <source>
        <dbReference type="Proteomes" id="UP000680815"/>
    </source>
</evidence>
<dbReference type="Gene3D" id="3.30.450.20">
    <property type="entry name" value="PAS domain"/>
    <property type="match status" value="1"/>
</dbReference>
<evidence type="ECO:0000313" key="3">
    <source>
        <dbReference type="EMBL" id="MBP0463687.1"/>
    </source>
</evidence>
<dbReference type="PANTHER" id="PTHR44757:SF2">
    <property type="entry name" value="BIOFILM ARCHITECTURE MAINTENANCE PROTEIN MBAA"/>
    <property type="match status" value="1"/>
</dbReference>
<dbReference type="InterPro" id="IPR043128">
    <property type="entry name" value="Rev_trsase/Diguanyl_cyclase"/>
</dbReference>
<dbReference type="InterPro" id="IPR000160">
    <property type="entry name" value="GGDEF_dom"/>
</dbReference>
<dbReference type="NCBIfam" id="TIGR00254">
    <property type="entry name" value="GGDEF"/>
    <property type="match status" value="1"/>
</dbReference>
<name>A0ABS4AQZ1_9PROT</name>